<feature type="domain" description="Cytochrome c" evidence="8">
    <location>
        <begin position="1"/>
        <end position="99"/>
    </location>
</feature>
<proteinExistence type="predicted"/>
<evidence type="ECO:0000313" key="9">
    <source>
        <dbReference type="EMBL" id="NMG44287.1"/>
    </source>
</evidence>
<dbReference type="PANTHER" id="PTHR33751:SF9">
    <property type="entry name" value="CYTOCHROME C4"/>
    <property type="match status" value="1"/>
</dbReference>
<sequence>MTGKSTLAALCLLAGLAHAADPAAVHARNLAANCTSCHAPDAPAPNAIPRLAGRPAAAILQKLQEFRAGTAPATVMHQIVRGYSDEQLALIAADFASRSAAAD</sequence>
<reference evidence="9 10" key="1">
    <citation type="submission" date="2019-12" db="EMBL/GenBank/DDBJ databases">
        <title>Comparative genomics gives insights into the taxonomy of the Azoarcus-Aromatoleum group and reveals separate origins of nif in the plant-associated Azoarcus and non-plant-associated Aromatoleum sub-groups.</title>
        <authorList>
            <person name="Lafos M."/>
            <person name="Maluk M."/>
            <person name="Batista M."/>
            <person name="Junghare M."/>
            <person name="Carmona M."/>
            <person name="Faoro H."/>
            <person name="Cruz L.M."/>
            <person name="Battistoni F."/>
            <person name="De Souza E."/>
            <person name="Pedrosa F."/>
            <person name="Chen W.-M."/>
            <person name="Poole P.S."/>
            <person name="Dixon R.A."/>
            <person name="James E.K."/>
        </authorList>
    </citation>
    <scope>NUCLEOTIDE SEQUENCE [LARGE SCALE GENOMIC DNA]</scope>
    <source>
        <strain evidence="9 10">Td21</strain>
    </source>
</reference>
<name>A0ABX1Q016_9RHOO</name>
<dbReference type="PROSITE" id="PS51007">
    <property type="entry name" value="CYTC"/>
    <property type="match status" value="1"/>
</dbReference>
<dbReference type="PANTHER" id="PTHR33751">
    <property type="entry name" value="CBB3-TYPE CYTOCHROME C OXIDASE SUBUNIT FIXP"/>
    <property type="match status" value="1"/>
</dbReference>
<comment type="caution">
    <text evidence="9">The sequence shown here is derived from an EMBL/GenBank/DDBJ whole genome shotgun (WGS) entry which is preliminary data.</text>
</comment>
<evidence type="ECO:0000256" key="5">
    <source>
        <dbReference type="ARBA" id="ARBA00023004"/>
    </source>
</evidence>
<evidence type="ECO:0000256" key="1">
    <source>
        <dbReference type="ARBA" id="ARBA00022448"/>
    </source>
</evidence>
<dbReference type="Proteomes" id="UP000623795">
    <property type="component" value="Unassembled WGS sequence"/>
</dbReference>
<keyword evidence="3 6" id="KW-0479">Metal-binding</keyword>
<dbReference type="SUPFAM" id="SSF46626">
    <property type="entry name" value="Cytochrome c"/>
    <property type="match status" value="1"/>
</dbReference>
<dbReference type="RefSeq" id="WP_169256153.1">
    <property type="nucleotide sequence ID" value="NZ_WTVN01000015.1"/>
</dbReference>
<feature type="chain" id="PRO_5045893131" evidence="7">
    <location>
        <begin position="20"/>
        <end position="103"/>
    </location>
</feature>
<feature type="signal peptide" evidence="7">
    <location>
        <begin position="1"/>
        <end position="19"/>
    </location>
</feature>
<dbReference type="InterPro" id="IPR036909">
    <property type="entry name" value="Cyt_c-like_dom_sf"/>
</dbReference>
<keyword evidence="4" id="KW-0249">Electron transport</keyword>
<evidence type="ECO:0000313" key="10">
    <source>
        <dbReference type="Proteomes" id="UP000623795"/>
    </source>
</evidence>
<accession>A0ABX1Q016</accession>
<keyword evidence="1" id="KW-0813">Transport</keyword>
<protein>
    <submittedName>
        <fullName evidence="9">Cytochrome C</fullName>
    </submittedName>
</protein>
<keyword evidence="7" id="KW-0732">Signal</keyword>
<evidence type="ECO:0000256" key="2">
    <source>
        <dbReference type="ARBA" id="ARBA00022617"/>
    </source>
</evidence>
<dbReference type="InterPro" id="IPR050597">
    <property type="entry name" value="Cytochrome_c_Oxidase_Subunit"/>
</dbReference>
<dbReference type="InterPro" id="IPR009056">
    <property type="entry name" value="Cyt_c-like_dom"/>
</dbReference>
<dbReference type="Gene3D" id="1.10.760.10">
    <property type="entry name" value="Cytochrome c-like domain"/>
    <property type="match status" value="1"/>
</dbReference>
<evidence type="ECO:0000256" key="4">
    <source>
        <dbReference type="ARBA" id="ARBA00022982"/>
    </source>
</evidence>
<evidence type="ECO:0000259" key="8">
    <source>
        <dbReference type="PROSITE" id="PS51007"/>
    </source>
</evidence>
<organism evidence="9 10">
    <name type="scientific">Aromatoleum toluvorans</name>
    <dbReference type="NCBI Taxonomy" id="92002"/>
    <lineage>
        <taxon>Bacteria</taxon>
        <taxon>Pseudomonadati</taxon>
        <taxon>Pseudomonadota</taxon>
        <taxon>Betaproteobacteria</taxon>
        <taxon>Rhodocyclales</taxon>
        <taxon>Rhodocyclaceae</taxon>
        <taxon>Aromatoleum</taxon>
    </lineage>
</organism>
<gene>
    <name evidence="9" type="ORF">GPA22_11165</name>
</gene>
<keyword evidence="2 6" id="KW-0349">Heme</keyword>
<evidence type="ECO:0000256" key="7">
    <source>
        <dbReference type="SAM" id="SignalP"/>
    </source>
</evidence>
<dbReference type="EMBL" id="WTVN01000015">
    <property type="protein sequence ID" value="NMG44287.1"/>
    <property type="molecule type" value="Genomic_DNA"/>
</dbReference>
<evidence type="ECO:0000256" key="6">
    <source>
        <dbReference type="PROSITE-ProRule" id="PRU00433"/>
    </source>
</evidence>
<evidence type="ECO:0000256" key="3">
    <source>
        <dbReference type="ARBA" id="ARBA00022723"/>
    </source>
</evidence>
<keyword evidence="5 6" id="KW-0408">Iron</keyword>
<keyword evidence="10" id="KW-1185">Reference proteome</keyword>